<organism evidence="1 2">
    <name type="scientific">Caulobacter segnis</name>
    <dbReference type="NCBI Taxonomy" id="88688"/>
    <lineage>
        <taxon>Bacteria</taxon>
        <taxon>Pseudomonadati</taxon>
        <taxon>Pseudomonadota</taxon>
        <taxon>Alphaproteobacteria</taxon>
        <taxon>Caulobacterales</taxon>
        <taxon>Caulobacteraceae</taxon>
        <taxon>Caulobacter</taxon>
    </lineage>
</organism>
<dbReference type="Proteomes" id="UP001057520">
    <property type="component" value="Chromosome"/>
</dbReference>
<reference evidence="1 2" key="1">
    <citation type="submission" date="2022-04" db="EMBL/GenBank/DDBJ databases">
        <title>Genome sequence of soybean root-associated Caulobacter segnis RL271.</title>
        <authorList>
            <person name="Longley R."/>
            <person name="Bonito G."/>
            <person name="Trigodet F."/>
            <person name="Crosson S."/>
            <person name="Fiebig A."/>
        </authorList>
    </citation>
    <scope>NUCLEOTIDE SEQUENCE [LARGE SCALE GENOMIC DNA]</scope>
    <source>
        <strain evidence="1 2">RL271</strain>
    </source>
</reference>
<proteinExistence type="predicted"/>
<evidence type="ECO:0000313" key="2">
    <source>
        <dbReference type="Proteomes" id="UP001057520"/>
    </source>
</evidence>
<keyword evidence="2" id="KW-1185">Reference proteome</keyword>
<gene>
    <name evidence="1" type="ORF">MZV50_00390</name>
</gene>
<accession>A0ABY4ZU38</accession>
<sequence length="78" mass="8371">MTLPNGGAGYTVKGPVFNGRIANLDIARAAQVKDGKAVFFESEQSVGRELPFDQAEEANKARRRLADQALIVRAPKGS</sequence>
<evidence type="ECO:0000313" key="1">
    <source>
        <dbReference type="EMBL" id="USQ96103.1"/>
    </source>
</evidence>
<protein>
    <submittedName>
        <fullName evidence="1">Uncharacterized protein</fullName>
    </submittedName>
</protein>
<name>A0ABY4ZU38_9CAUL</name>
<dbReference type="EMBL" id="CP096040">
    <property type="protein sequence ID" value="USQ96103.1"/>
    <property type="molecule type" value="Genomic_DNA"/>
</dbReference>